<organism evidence="4 5">
    <name type="scientific">Plantactinospora soyae</name>
    <dbReference type="NCBI Taxonomy" id="1544732"/>
    <lineage>
        <taxon>Bacteria</taxon>
        <taxon>Bacillati</taxon>
        <taxon>Actinomycetota</taxon>
        <taxon>Actinomycetes</taxon>
        <taxon>Micromonosporales</taxon>
        <taxon>Micromonosporaceae</taxon>
        <taxon>Plantactinospora</taxon>
    </lineage>
</organism>
<proteinExistence type="predicted"/>
<dbReference type="InterPro" id="IPR018958">
    <property type="entry name" value="Knr4/Smi1-like_dom"/>
</dbReference>
<dbReference type="Proteomes" id="UP000649753">
    <property type="component" value="Unassembled WGS sequence"/>
</dbReference>
<feature type="compositionally biased region" description="Low complexity" evidence="1">
    <location>
        <begin position="237"/>
        <end position="275"/>
    </location>
</feature>
<keyword evidence="2" id="KW-0812">Transmembrane</keyword>
<comment type="caution">
    <text evidence="4">The sequence shown here is derived from an EMBL/GenBank/DDBJ whole genome shotgun (WGS) entry which is preliminary data.</text>
</comment>
<accession>A0A927M333</accession>
<dbReference type="AlphaFoldDB" id="A0A927M333"/>
<evidence type="ECO:0000256" key="1">
    <source>
        <dbReference type="SAM" id="MobiDB-lite"/>
    </source>
</evidence>
<dbReference type="SUPFAM" id="SSF52540">
    <property type="entry name" value="P-loop containing nucleoside triphosphate hydrolases"/>
    <property type="match status" value="1"/>
</dbReference>
<dbReference type="Pfam" id="PF09346">
    <property type="entry name" value="SMI1_KNR4"/>
    <property type="match status" value="1"/>
</dbReference>
<feature type="region of interest" description="Disordered" evidence="1">
    <location>
        <begin position="56"/>
        <end position="92"/>
    </location>
</feature>
<dbReference type="EMBL" id="JADBEB010000001">
    <property type="protein sequence ID" value="MBE1487278.1"/>
    <property type="molecule type" value="Genomic_DNA"/>
</dbReference>
<feature type="domain" description="Knr4/Smi1-like" evidence="3">
    <location>
        <begin position="409"/>
        <end position="533"/>
    </location>
</feature>
<dbReference type="Pfam" id="PF13500">
    <property type="entry name" value="AAA_26"/>
    <property type="match status" value="1"/>
</dbReference>
<evidence type="ECO:0000256" key="2">
    <source>
        <dbReference type="SAM" id="Phobius"/>
    </source>
</evidence>
<feature type="transmembrane region" description="Helical" evidence="2">
    <location>
        <begin position="294"/>
        <end position="316"/>
    </location>
</feature>
<protein>
    <submittedName>
        <fullName evidence="4">Cell wall assembly regulator SMI1</fullName>
    </submittedName>
</protein>
<reference evidence="4" key="1">
    <citation type="submission" date="2020-10" db="EMBL/GenBank/DDBJ databases">
        <title>Sequencing the genomes of 1000 actinobacteria strains.</title>
        <authorList>
            <person name="Klenk H.-P."/>
        </authorList>
    </citation>
    <scope>NUCLEOTIDE SEQUENCE</scope>
    <source>
        <strain evidence="4">DSM 46832</strain>
    </source>
</reference>
<gene>
    <name evidence="4" type="ORF">H4W31_002916</name>
</gene>
<evidence type="ECO:0000259" key="3">
    <source>
        <dbReference type="SMART" id="SM00860"/>
    </source>
</evidence>
<keyword evidence="5" id="KW-1185">Reference proteome</keyword>
<dbReference type="InterPro" id="IPR027417">
    <property type="entry name" value="P-loop_NTPase"/>
</dbReference>
<keyword evidence="2" id="KW-1133">Transmembrane helix</keyword>
<evidence type="ECO:0000313" key="5">
    <source>
        <dbReference type="Proteomes" id="UP000649753"/>
    </source>
</evidence>
<dbReference type="SUPFAM" id="SSF160631">
    <property type="entry name" value="SMI1/KNR4-like"/>
    <property type="match status" value="1"/>
</dbReference>
<keyword evidence="2" id="KW-0472">Membrane</keyword>
<dbReference type="RefSeq" id="WP_192767151.1">
    <property type="nucleotide sequence ID" value="NZ_JADBEB010000001.1"/>
</dbReference>
<feature type="region of interest" description="Disordered" evidence="1">
    <location>
        <begin position="236"/>
        <end position="276"/>
    </location>
</feature>
<dbReference type="InterPro" id="IPR037883">
    <property type="entry name" value="Knr4/Smi1-like_sf"/>
</dbReference>
<dbReference type="Gene3D" id="3.40.50.300">
    <property type="entry name" value="P-loop containing nucleotide triphosphate hydrolases"/>
    <property type="match status" value="1"/>
</dbReference>
<name>A0A927M333_9ACTN</name>
<dbReference type="SMART" id="SM00860">
    <property type="entry name" value="SMI1_KNR4"/>
    <property type="match status" value="1"/>
</dbReference>
<sequence length="566" mass="58136">MADNAAGGGDREASMSWPDGGPWVLAATSTNANWEVAAAALCAAAAGRTAVLRIVGPGPGHRGGDDGSPVSADDTDQSGQGEDASPGTPLHDTVDTYVEVAAGGGGGLPAEDVVGLVQALTRTHGLVLVGGGHGLAVPLGRGGWTLADLAWALPAPVVLLTGSGPDAVNHTTLALEVVAGRGLTASVVAIGPDDELGALPVTLAGRIPADAADRPARLRAEAAGWLDPLLHATRGRPATGSATATVPATTADPTATGRTSSSGDAPGSGSEPGSGVVVMVDRSTTRSTVSGKRVLVVLVGVFVVSLLLLCGLTLAGGPATEIREVRVYSSPARVGTGRPVPSGHVVPQPTGVLRATGLPARVACPQYAGRVAGTEPDSATTARVNAVWSRIERWLAAKAPRTHAALRPPASRARIAAAQTRMSVAFPADLVASLRRHDGASAIDGFDLPPFYRLLNLDEMRLDWETSCEVLAADAPEDDWWHRAFVPFASAGDGGCLLVDQRPGGHGRVGEFYPDEGTGFDRWPASVTELLEDVARSLETGEPYAGQYRPTVDAERRLDWTIEKSR</sequence>
<evidence type="ECO:0000313" key="4">
    <source>
        <dbReference type="EMBL" id="MBE1487278.1"/>
    </source>
</evidence>